<dbReference type="InterPro" id="IPR037401">
    <property type="entry name" value="SnoaL-like"/>
</dbReference>
<proteinExistence type="predicted"/>
<dbReference type="Gene3D" id="3.10.450.50">
    <property type="match status" value="1"/>
</dbReference>
<dbReference type="Proteomes" id="UP000030949">
    <property type="component" value="Unassembled WGS sequence"/>
</dbReference>
<evidence type="ECO:0000259" key="1">
    <source>
        <dbReference type="Pfam" id="PF13577"/>
    </source>
</evidence>
<dbReference type="SUPFAM" id="SSF54427">
    <property type="entry name" value="NTF2-like"/>
    <property type="match status" value="1"/>
</dbReference>
<accession>A0A0B1ZAT9</accession>
<reference evidence="3" key="1">
    <citation type="submission" date="2015-03" db="EMBL/GenBank/DDBJ databases">
        <title>Pseudomonas frederiksbergensis hydrocarbon degrader.</title>
        <authorList>
            <person name="Brown L.M."/>
            <person name="Ruiz O.N."/>
            <person name="Mueller S."/>
            <person name="Gunasekera T.S."/>
        </authorList>
    </citation>
    <scope>NUCLEOTIDE SEQUENCE [LARGE SCALE GENOMIC DNA]</scope>
    <source>
        <strain evidence="3">SI8</strain>
    </source>
</reference>
<evidence type="ECO:0000313" key="3">
    <source>
        <dbReference type="Proteomes" id="UP000030949"/>
    </source>
</evidence>
<comment type="caution">
    <text evidence="2">The sequence shown here is derived from an EMBL/GenBank/DDBJ whole genome shotgun (WGS) entry which is preliminary data.</text>
</comment>
<name>A0A0B1ZAT9_9PSED</name>
<gene>
    <name evidence="2" type="ORF">JZ00_01175</name>
</gene>
<organism evidence="2 3">
    <name type="scientific">Pseudomonas frederiksbergensis</name>
    <dbReference type="NCBI Taxonomy" id="104087"/>
    <lineage>
        <taxon>Bacteria</taxon>
        <taxon>Pseudomonadati</taxon>
        <taxon>Pseudomonadota</taxon>
        <taxon>Gammaproteobacteria</taxon>
        <taxon>Pseudomonadales</taxon>
        <taxon>Pseudomonadaceae</taxon>
        <taxon>Pseudomonas</taxon>
    </lineage>
</organism>
<dbReference type="Pfam" id="PF13577">
    <property type="entry name" value="SnoaL_4"/>
    <property type="match status" value="1"/>
</dbReference>
<dbReference type="EMBL" id="JQGJ01000001">
    <property type="protein sequence ID" value="KHK66473.1"/>
    <property type="molecule type" value="Genomic_DNA"/>
</dbReference>
<evidence type="ECO:0000313" key="2">
    <source>
        <dbReference type="EMBL" id="KHK66473.1"/>
    </source>
</evidence>
<dbReference type="InterPro" id="IPR032710">
    <property type="entry name" value="NTF2-like_dom_sf"/>
</dbReference>
<dbReference type="OrthoDB" id="8388066at2"/>
<feature type="domain" description="SnoaL-like" evidence="1">
    <location>
        <begin position="8"/>
        <end position="119"/>
    </location>
</feature>
<dbReference type="RefSeq" id="WP_039588533.1">
    <property type="nucleotide sequence ID" value="NZ_CP142104.1"/>
</dbReference>
<sequence length="186" mass="20719">MSSPRRSIEQYIRAKDGNRPHLLAQAFTDDATLDMVVRTGSISFPDHVEGRGAIGDVLVSRFNQTFENVYTFCLDAPPEASTESSTEAFQCRWLVAMSDKHSGEVRVGCGRYDWRFSPQSWLAGGLTITIEHMSTLPATDLPAVMAWVSRLAYPWCSVEAAVDTVPDSSKLQDVIQYLSARWGRQV</sequence>
<dbReference type="AlphaFoldDB" id="A0A0B1ZAT9"/>
<protein>
    <recommendedName>
        <fullName evidence="1">SnoaL-like domain-containing protein</fullName>
    </recommendedName>
</protein>